<organism evidence="4 5">
    <name type="scientific">Nocardioides imazamoxiresistens</name>
    <dbReference type="NCBI Taxonomy" id="3231893"/>
    <lineage>
        <taxon>Bacteria</taxon>
        <taxon>Bacillati</taxon>
        <taxon>Actinomycetota</taxon>
        <taxon>Actinomycetes</taxon>
        <taxon>Propionibacteriales</taxon>
        <taxon>Nocardioidaceae</taxon>
        <taxon>Nocardioides</taxon>
    </lineage>
</organism>
<dbReference type="EMBL" id="JAVYII010000001">
    <property type="protein sequence ID" value="MDT9592087.1"/>
    <property type="molecule type" value="Genomic_DNA"/>
</dbReference>
<accession>A0ABU3PS94</accession>
<evidence type="ECO:0000313" key="5">
    <source>
        <dbReference type="Proteomes" id="UP001268542"/>
    </source>
</evidence>
<protein>
    <submittedName>
        <fullName evidence="4">Tripartite tricarboxylate transporter TctB family protein</fullName>
    </submittedName>
</protein>
<proteinExistence type="predicted"/>
<dbReference type="RefSeq" id="WP_315731295.1">
    <property type="nucleotide sequence ID" value="NZ_JAVYII010000001.1"/>
</dbReference>
<feature type="transmembrane region" description="Helical" evidence="2">
    <location>
        <begin position="80"/>
        <end position="101"/>
    </location>
</feature>
<evidence type="ECO:0000259" key="3">
    <source>
        <dbReference type="Pfam" id="PF07331"/>
    </source>
</evidence>
<feature type="transmembrane region" description="Helical" evidence="2">
    <location>
        <begin position="158"/>
        <end position="180"/>
    </location>
</feature>
<evidence type="ECO:0000313" key="4">
    <source>
        <dbReference type="EMBL" id="MDT9592087.1"/>
    </source>
</evidence>
<feature type="transmembrane region" description="Helical" evidence="2">
    <location>
        <begin position="47"/>
        <end position="68"/>
    </location>
</feature>
<keyword evidence="2" id="KW-1133">Transmembrane helix</keyword>
<feature type="region of interest" description="Disordered" evidence="1">
    <location>
        <begin position="1"/>
        <end position="27"/>
    </location>
</feature>
<feature type="domain" description="DUF1468" evidence="3">
    <location>
        <begin position="48"/>
        <end position="181"/>
    </location>
</feature>
<keyword evidence="5" id="KW-1185">Reference proteome</keyword>
<gene>
    <name evidence="4" type="ORF">RDV89_03360</name>
</gene>
<dbReference type="InterPro" id="IPR009936">
    <property type="entry name" value="DUF1468"/>
</dbReference>
<evidence type="ECO:0000256" key="1">
    <source>
        <dbReference type="SAM" id="MobiDB-lite"/>
    </source>
</evidence>
<dbReference type="Pfam" id="PF07331">
    <property type="entry name" value="TctB"/>
    <property type="match status" value="1"/>
</dbReference>
<feature type="transmembrane region" description="Helical" evidence="2">
    <location>
        <begin position="113"/>
        <end position="146"/>
    </location>
</feature>
<reference evidence="4 5" key="1">
    <citation type="submission" date="2023-08" db="EMBL/GenBank/DDBJ databases">
        <title>Nocardioides seae sp. nov., a bacterium isolated from a soil.</title>
        <authorList>
            <person name="Wang X."/>
        </authorList>
    </citation>
    <scope>NUCLEOTIDE SEQUENCE [LARGE SCALE GENOMIC DNA]</scope>
    <source>
        <strain evidence="4 5">YZH12</strain>
    </source>
</reference>
<dbReference type="Proteomes" id="UP001268542">
    <property type="component" value="Unassembled WGS sequence"/>
</dbReference>
<name>A0ABU3PS94_9ACTN</name>
<keyword evidence="2" id="KW-0472">Membrane</keyword>
<evidence type="ECO:0000256" key="2">
    <source>
        <dbReference type="SAM" id="Phobius"/>
    </source>
</evidence>
<keyword evidence="2" id="KW-0812">Transmembrane</keyword>
<comment type="caution">
    <text evidence="4">The sequence shown here is derived from an EMBL/GenBank/DDBJ whole genome shotgun (WGS) entry which is preliminary data.</text>
</comment>
<sequence>MTSSAPGAAEPAAPTGPDGAPEAATPEELAAQWDAEKPEPAGVVTNAVIALLVIGFGLAGVLGSWALGAGSLGSPGPGTWPLVISSAITLLGLVLLLQARATDDTERFTSESWVIVPAVLSLVPFAYLIEVIGFEIPSAALAFVWLKFLGREAWRTSVVGALLMVAAFYGIFVVALRVSIPHLF</sequence>